<organism evidence="6 7">
    <name type="scientific">Ruminococcus flavefaciens</name>
    <dbReference type="NCBI Taxonomy" id="1265"/>
    <lineage>
        <taxon>Bacteria</taxon>
        <taxon>Bacillati</taxon>
        <taxon>Bacillota</taxon>
        <taxon>Clostridia</taxon>
        <taxon>Eubacteriales</taxon>
        <taxon>Oscillospiraceae</taxon>
        <taxon>Ruminococcus</taxon>
    </lineage>
</organism>
<evidence type="ECO:0000259" key="5">
    <source>
        <dbReference type="PROSITE" id="PS50975"/>
    </source>
</evidence>
<dbReference type="SUPFAM" id="SSF56059">
    <property type="entry name" value="Glutathione synthetase ATP-binding domain-like"/>
    <property type="match status" value="1"/>
</dbReference>
<proteinExistence type="predicted"/>
<dbReference type="Gene3D" id="3.30.1490.20">
    <property type="entry name" value="ATP-grasp fold, A domain"/>
    <property type="match status" value="1"/>
</dbReference>
<keyword evidence="3 4" id="KW-0067">ATP-binding</keyword>
<dbReference type="Gene3D" id="3.30.470.20">
    <property type="entry name" value="ATP-grasp fold, B domain"/>
    <property type="match status" value="1"/>
</dbReference>
<dbReference type="GO" id="GO:0005524">
    <property type="term" value="F:ATP binding"/>
    <property type="evidence" value="ECO:0007669"/>
    <property type="project" value="UniProtKB-UniRule"/>
</dbReference>
<evidence type="ECO:0000313" key="6">
    <source>
        <dbReference type="EMBL" id="SEH65369.1"/>
    </source>
</evidence>
<dbReference type="GO" id="GO:0046872">
    <property type="term" value="F:metal ion binding"/>
    <property type="evidence" value="ECO:0007669"/>
    <property type="project" value="InterPro"/>
</dbReference>
<dbReference type="InterPro" id="IPR011761">
    <property type="entry name" value="ATP-grasp"/>
</dbReference>
<dbReference type="InterPro" id="IPR013815">
    <property type="entry name" value="ATP_grasp_subdomain_1"/>
</dbReference>
<dbReference type="GO" id="GO:0016874">
    <property type="term" value="F:ligase activity"/>
    <property type="evidence" value="ECO:0007669"/>
    <property type="project" value="UniProtKB-KW"/>
</dbReference>
<dbReference type="SUPFAM" id="SSF52440">
    <property type="entry name" value="PreATP-grasp domain"/>
    <property type="match status" value="1"/>
</dbReference>
<dbReference type="EMBL" id="FNWV01000006">
    <property type="protein sequence ID" value="SEH65369.1"/>
    <property type="molecule type" value="Genomic_DNA"/>
</dbReference>
<dbReference type="InterPro" id="IPR016185">
    <property type="entry name" value="PreATP-grasp_dom_sf"/>
</dbReference>
<evidence type="ECO:0000313" key="7">
    <source>
        <dbReference type="Proteomes" id="UP000183190"/>
    </source>
</evidence>
<dbReference type="PANTHER" id="PTHR43585">
    <property type="entry name" value="FUMIPYRROLE BIOSYNTHESIS PROTEIN C"/>
    <property type="match status" value="1"/>
</dbReference>
<sequence>MKKLMILGGSAFILPVIEKAHELGCYVITCDYLPDNIAHKYSDEYCNVSVIDKEAVLEAAKKHEIDGIISFACDPGVASAAYAAEKLGLPFQGPYESVKILQDKGLFRKFLTDNGFNCPHSKSYTDKKAPFDDIDFFDWPVIVKPVDSAGSKGVTRVDDPAKLSEAIEIALDAGHNGHFIIEDFITFKGFHSDGDFFTVDGKIVFGPFADQLFDKDAVNPYTPAMLIWPCTMSADYDKALHEDLQRLMYTLNMKTGIYNIEACVGENGKPYIMEVSPRGGGCRIAEIQNMAYGENADLIENEIRKAVGLPLTKIEEGKCDGHWVQFDLHSTTDRDRVLKSLTIDPEVEKKYVKYSMITAKAGDVVKPFTGANMTLGDLFLRFDTREELDETMARAKDWVIYEFED</sequence>
<dbReference type="PANTHER" id="PTHR43585:SF2">
    <property type="entry name" value="ATP-GRASP ENZYME FSQD"/>
    <property type="match status" value="1"/>
</dbReference>
<accession>A0A1H6JWH8</accession>
<dbReference type="Proteomes" id="UP000183190">
    <property type="component" value="Unassembled WGS sequence"/>
</dbReference>
<evidence type="ECO:0000256" key="4">
    <source>
        <dbReference type="PROSITE-ProRule" id="PRU00409"/>
    </source>
</evidence>
<evidence type="ECO:0000256" key="1">
    <source>
        <dbReference type="ARBA" id="ARBA00022598"/>
    </source>
</evidence>
<evidence type="ECO:0000256" key="2">
    <source>
        <dbReference type="ARBA" id="ARBA00022741"/>
    </source>
</evidence>
<keyword evidence="1" id="KW-0436">Ligase</keyword>
<dbReference type="InterPro" id="IPR052032">
    <property type="entry name" value="ATP-dep_AA_Ligase"/>
</dbReference>
<name>A0A1H6JWH8_RUMFL</name>
<feature type="domain" description="ATP-grasp" evidence="5">
    <location>
        <begin position="108"/>
        <end position="307"/>
    </location>
</feature>
<reference evidence="6 7" key="1">
    <citation type="submission" date="2016-10" db="EMBL/GenBank/DDBJ databases">
        <authorList>
            <person name="de Groot N.N."/>
        </authorList>
    </citation>
    <scope>NUCLEOTIDE SEQUENCE [LARGE SCALE GENOMIC DNA]</scope>
    <source>
        <strain evidence="6 7">YAD2003</strain>
    </source>
</reference>
<gene>
    <name evidence="6" type="ORF">SAMN02910265_01959</name>
</gene>
<keyword evidence="2 4" id="KW-0547">Nucleotide-binding</keyword>
<dbReference type="AlphaFoldDB" id="A0A1H6JWH8"/>
<dbReference type="RefSeq" id="WP_074716882.1">
    <property type="nucleotide sequence ID" value="NZ_FNWV01000006.1"/>
</dbReference>
<dbReference type="Pfam" id="PF13535">
    <property type="entry name" value="ATP-grasp_4"/>
    <property type="match status" value="1"/>
</dbReference>
<dbReference type="Gene3D" id="3.40.50.20">
    <property type="match status" value="1"/>
</dbReference>
<protein>
    <submittedName>
        <fullName evidence="6">Biotin carboxylase</fullName>
    </submittedName>
</protein>
<evidence type="ECO:0000256" key="3">
    <source>
        <dbReference type="ARBA" id="ARBA00022840"/>
    </source>
</evidence>
<dbReference type="OrthoDB" id="9803907at2"/>
<dbReference type="PROSITE" id="PS50975">
    <property type="entry name" value="ATP_GRASP"/>
    <property type="match status" value="1"/>
</dbReference>